<reference evidence="1 2" key="1">
    <citation type="submission" date="2017-10" db="EMBL/GenBank/DDBJ databases">
        <title>Bifidobacterium xylocopum sp. nov. and Bifidobacterium aemilianum sp. nov., from the carpenter bee (Xylocopa violacea) digestive tract.</title>
        <authorList>
            <person name="Alberoni D."/>
            <person name="Baffoni L."/>
            <person name="Di Gioia D."/>
            <person name="Gaggia F."/>
            <person name="Biavati B."/>
        </authorList>
    </citation>
    <scope>NUCLEOTIDE SEQUENCE [LARGE SCALE GENOMIC DNA]</scope>
    <source>
        <strain evidence="1 2">XV2</strain>
    </source>
</reference>
<organism evidence="1 2">
    <name type="scientific">Bifidobacterium xylocopae</name>
    <dbReference type="NCBI Taxonomy" id="2493119"/>
    <lineage>
        <taxon>Bacteria</taxon>
        <taxon>Bacillati</taxon>
        <taxon>Actinomycetota</taxon>
        <taxon>Actinomycetes</taxon>
        <taxon>Bifidobacteriales</taxon>
        <taxon>Bifidobacteriaceae</taxon>
        <taxon>Bifidobacterium</taxon>
    </lineage>
</organism>
<gene>
    <name evidence="1" type="ORF">CRD59_00925</name>
</gene>
<evidence type="ECO:0000313" key="1">
    <source>
        <dbReference type="EMBL" id="RBQ00057.1"/>
    </source>
</evidence>
<sequence>MTRHYLSLTQVAQQLGISKSALAGYKLPPPDATIGTIRGWEPHTIEAWDSQRPGHGGRPRKR</sequence>
<dbReference type="AlphaFoldDB" id="A0A366KEB0"/>
<dbReference type="EMBL" id="PDCH01000001">
    <property type="protein sequence ID" value="RBQ00057.1"/>
    <property type="molecule type" value="Genomic_DNA"/>
</dbReference>
<comment type="caution">
    <text evidence="1">The sequence shown here is derived from an EMBL/GenBank/DDBJ whole genome shotgun (WGS) entry which is preliminary data.</text>
</comment>
<protein>
    <submittedName>
        <fullName evidence="1">Uncharacterized protein</fullName>
    </submittedName>
</protein>
<name>A0A366KEB0_9BIFI</name>
<keyword evidence="2" id="KW-1185">Reference proteome</keyword>
<accession>A0A366KEB0</accession>
<proteinExistence type="predicted"/>
<dbReference type="Proteomes" id="UP000252345">
    <property type="component" value="Unassembled WGS sequence"/>
</dbReference>
<evidence type="ECO:0000313" key="2">
    <source>
        <dbReference type="Proteomes" id="UP000252345"/>
    </source>
</evidence>